<dbReference type="Pfam" id="PF12733">
    <property type="entry name" value="Cadherin-like"/>
    <property type="match status" value="15"/>
</dbReference>
<dbReference type="SUPFAM" id="SSF103515">
    <property type="entry name" value="Autotransporter"/>
    <property type="match status" value="1"/>
</dbReference>
<feature type="domain" description="Autotransporter" evidence="2">
    <location>
        <begin position="2532"/>
        <end position="2787"/>
    </location>
</feature>
<dbReference type="SMART" id="SM00869">
    <property type="entry name" value="Autotransporter"/>
    <property type="match status" value="1"/>
</dbReference>
<proteinExistence type="predicted"/>
<accession>A0ABU0H8Q1</accession>
<dbReference type="InterPro" id="IPR025883">
    <property type="entry name" value="Cadherin-like_domain"/>
</dbReference>
<dbReference type="RefSeq" id="WP_266349589.1">
    <property type="nucleotide sequence ID" value="NZ_JAPKNG010000004.1"/>
</dbReference>
<dbReference type="Gene3D" id="2.60.40.2340">
    <property type="match status" value="3"/>
</dbReference>
<dbReference type="EMBL" id="JAUSVO010000004">
    <property type="protein sequence ID" value="MDQ0438692.1"/>
    <property type="molecule type" value="Genomic_DNA"/>
</dbReference>
<dbReference type="Pfam" id="PF05345">
    <property type="entry name" value="He_PIG"/>
    <property type="match status" value="2"/>
</dbReference>
<sequence>MAFIAAFCFLATSANPAAAASVATLSSLSLSVGTLDPVFSPGVTSYSVNVPNLTTTMTVTPTATDSGATIKVNGVSVASGGSSKPLDLSVGVNTIEIVVTPTSGLQSTYTIAVTRLKPFLIAPAAATTFYAPLGAPYQTQITASGGLAPYRFELRSGSDNFASLFSVSTDGILSGTATISTTWTISVLATDALGSTSIGSYNMVSLKDGEAFAVSPAEGLLSQGSVGSAYSVRFSVNPGSASDLTPSIASGSLPPGLTISLIGTRLAISGTPTAPGRYTFVVKFSKVDSAIYREYTIAVDPTSDARLSGLNLSAGSLTPTFASGTTSYSVDVPNETTTTTVSPTAVDAGAAIKVNGTPVASGATSGAIPLDVGANAITVAVAASDGVTSETYTVTVNRAAPASTDAALSNLGLSVGSLDPVFASETTRYSVNVPYKTTTMMVTPTATDAGATIKVNGTSVTSGVSSGALALSVGVNTIEIVVTPTSGPPSTYTIAVTRLEDLDLTPAVSTVFTTKVDTPFQTQFTASGGLGPYTYERVSSSLLPASMFSVSADGVLSGTASIAAYWPFSVRATDALGSTVVHSYTLASLKDGEAFGVNVPEGLLSQGSVGAPYGVRFGVSTGVVSSVTPSISSGSLPPGLTITRVGERMAIDGTPTEPGRYTFVVKFSRTDSEIFRQYTILVDPASDASLSDLSLSAGALEPAFVSSTTGYSVDVPNETAATTVTPTARDDGATITVNGSPVTSGGSSGAISLDLGANTITVAVTAEDGVTSETYTVTVNRAAPASTDATLSNLGLSVGSLSPAFASGTTSYSVMVPYLSATMTVTPTATDAGATITVNGTSVTSGGSSGATSLKVGANTISIVVTPRSGPQTTYTVVVTRLALMGMTSSGSSTSNFTGKVGVPVEIQFSGYGGLAPYTYEFVSSTQLPENTLSLSADGVLSGPIPISTYWTFSIRLTDALGDTYLGQYTFAALADDETFTIRPPEGPLPEGHVGVPYQLPLVAMPGGFSDITLSISSGSMPPGLALAGAASRRSIAGTPTAPGSYSFVLKFSKTSGDLYRAYTVLVRSTSDATLSDLSLSAGALEPAFASGTTSYSIDVPNATATTTVTPTATDVGATITVNGTPVSSGSSSGAIDLDVGANTITVVATAEDGVTIETYTVTVNRAAPASTDATLSSLSLSAGALEPAFASSTTSYSIDVPNETATTTVSPTATDAGATITVNGTPVTSGGSSGAIDLDVGANTITVAVTAEDGVTIETYTVTVNRAAPASTDATLSSLSLSAGALEPAFASSTTSYSIDVPNATSTTTVSPTATDAGATIAVNGTPVTSGSSSGAISLDVGANTITVVATAEDGVTIETYTVTVNRAAPASTDATLSSLSLSAGALEPAFASGTTSYSVNVPYLVATMRVTPTATDAGAVITVNGTPVTSGSSSDALDLAVGANTVEIVVTPVSGPTSTYTVIVTRLAALVIAPDLSTVFTGQVGTPYQTQFTVSGGVAPYTFAIFGSSQLPASMFSLSADGVLSGTPTIATTWPFSVLATDALGSTVVGSYSFAALADGEAFTVTPAAGLLPDGSVGSAYTVRFTTRPGVTSDVTPSISSGSLPPGLTFGFAGTRLSIAGTPTAPGRYTFVAKFGRADGDIYREYTIAIDPNSDARLSGLSLSAGALEPAFAPSTTRYSMDVPNETATTTVTPVAANAGATIAVNGAPVASGGSSGGIPLDVGANTITVEVAASDGATSETYTVAINRAAPASTDATLSDLSLSAGALEPAFASSTTSYSIDVPNATSTTTVSPTATDAGATITVNSTPVTSGGSSGAIDLDVGANTITVVATAEDGVTSETYTVTVNRAAPASTDATLSSLSLSAGALEPAFASGTTSYSIDVPNATSTTTVSPTATDAGATITVNGTPVTSGGSSGAIDLDVGANTITVVATAEDGVTIETYTVTVNRAAPASTDATLSSLSLSAGTLEPAFASSTTSYSIDVPNATSTTTVSPTAADEGATITVNGTPVTSGSSSGAISLDVGANTVTVAVTAEDGVTSETYTVTVNRAAPASTDASLSSLNLSAGDLTPAFSASTTSYSVDVPNATSATTVSPTATDAGATITVNGTPVTSGGSSGAIDLDVGANTITVVATAEDGVTIETYTVTVNRAAPASTDAALSSLSLSAGTLEPAFTSSTTSYSIDVPNATSTTTVSPTAADAGTTITVNGTPVRSGSSSGAISLDVGANTITVVATAEDGVTSETYTVVVTRQTASTLVMTPASGSRLPQAMAGEDYSFAITATGGVGAVLFQTVGGALPDGMILNVSTGALSGPLGDNTEGDYSFTIQASDRNGNTATASYQLTVGDRVVTVSDYEITVPEGEAPPNLDLTRGATGGPFLDARIVSVQPRNAGEAKIVDTQYAQASGSTPLQFYLKFIPNPAYSGQARVTFQLTSSLGTSNVGSVTYNLSYDRVVVAAAIDTLVRGFVQTRQNLIASTIKVPGLVERRRMATATSATSSDLSPSYDGLSFNFSTSLSQITAATSAGDRPAGAAAYSAPFNMWIDGTFAVHNREENGNQWGSFGMVSAGADYLVSEKALVGLSFHFDRMTDPTNGDDQITGNGWLAGPYASFEVGSGVYWNASLLYGGSSNSIETDFWDGSFDSRRWLLDSSIDGEWQLDDVTTVTPKLRAVYLNEDVPDYDVQNGIGNLLAVQGFATEQLRVSLGAEITRQFALGDGSLLAPKLGLTGGFAGLDGSGAFGQISAGLSLNTPTAWTVDGGFLFNIEGDGQMAVGAKAGVGVKF</sequence>
<dbReference type="PROSITE" id="PS51208">
    <property type="entry name" value="AUTOTRANSPORTER"/>
    <property type="match status" value="1"/>
</dbReference>
<dbReference type="InterPro" id="IPR015919">
    <property type="entry name" value="Cadherin-like_sf"/>
</dbReference>
<organism evidence="3 4">
    <name type="scientific">Kaistia dalseonensis</name>
    <dbReference type="NCBI Taxonomy" id="410840"/>
    <lineage>
        <taxon>Bacteria</taxon>
        <taxon>Pseudomonadati</taxon>
        <taxon>Pseudomonadota</taxon>
        <taxon>Alphaproteobacteria</taxon>
        <taxon>Hyphomicrobiales</taxon>
        <taxon>Kaistiaceae</taxon>
        <taxon>Kaistia</taxon>
    </lineage>
</organism>
<keyword evidence="1" id="KW-0732">Signal</keyword>
<evidence type="ECO:0000313" key="4">
    <source>
        <dbReference type="Proteomes" id="UP001241603"/>
    </source>
</evidence>
<dbReference type="Gene3D" id="2.40.128.130">
    <property type="entry name" value="Autotransporter beta-domain"/>
    <property type="match status" value="1"/>
</dbReference>
<name>A0ABU0H8Q1_9HYPH</name>
<dbReference type="InterPro" id="IPR036709">
    <property type="entry name" value="Autotransporte_beta_dom_sf"/>
</dbReference>
<protein>
    <recommendedName>
        <fullName evidence="2">Autotransporter domain-containing protein</fullName>
    </recommendedName>
</protein>
<dbReference type="InterPro" id="IPR005546">
    <property type="entry name" value="Autotransporte_beta"/>
</dbReference>
<dbReference type="Proteomes" id="UP001241603">
    <property type="component" value="Unassembled WGS sequence"/>
</dbReference>
<dbReference type="InterPro" id="IPR013783">
    <property type="entry name" value="Ig-like_fold"/>
</dbReference>
<dbReference type="SUPFAM" id="SSF49313">
    <property type="entry name" value="Cadherin-like"/>
    <property type="match status" value="1"/>
</dbReference>
<dbReference type="Gene3D" id="2.60.40.10">
    <property type="entry name" value="Immunoglobulins"/>
    <property type="match status" value="8"/>
</dbReference>
<comment type="caution">
    <text evidence="3">The sequence shown here is derived from an EMBL/GenBank/DDBJ whole genome shotgun (WGS) entry which is preliminary data.</text>
</comment>
<reference evidence="3 4" key="1">
    <citation type="submission" date="2023-07" db="EMBL/GenBank/DDBJ databases">
        <title>Genomic Encyclopedia of Type Strains, Phase IV (KMG-IV): sequencing the most valuable type-strain genomes for metagenomic binning, comparative biology and taxonomic classification.</title>
        <authorList>
            <person name="Goeker M."/>
        </authorList>
    </citation>
    <scope>NUCLEOTIDE SEQUENCE [LARGE SCALE GENOMIC DNA]</scope>
    <source>
        <strain evidence="3 4">B6-8</strain>
    </source>
</reference>
<evidence type="ECO:0000313" key="3">
    <source>
        <dbReference type="EMBL" id="MDQ0438692.1"/>
    </source>
</evidence>
<evidence type="ECO:0000259" key="2">
    <source>
        <dbReference type="PROSITE" id="PS51208"/>
    </source>
</evidence>
<keyword evidence="4" id="KW-1185">Reference proteome</keyword>
<gene>
    <name evidence="3" type="ORF">QO014_003087</name>
</gene>
<feature type="signal peptide" evidence="1">
    <location>
        <begin position="1"/>
        <end position="19"/>
    </location>
</feature>
<feature type="chain" id="PRO_5046156629" description="Autotransporter domain-containing protein" evidence="1">
    <location>
        <begin position="20"/>
        <end position="2787"/>
    </location>
</feature>
<evidence type="ECO:0000256" key="1">
    <source>
        <dbReference type="SAM" id="SignalP"/>
    </source>
</evidence>